<keyword evidence="1" id="KW-0347">Helicase</keyword>
<dbReference type="Pfam" id="PF13481">
    <property type="entry name" value="AAA_25"/>
    <property type="match status" value="1"/>
</dbReference>
<dbReference type="SUPFAM" id="SSF52540">
    <property type="entry name" value="P-loop containing nucleoside triphosphate hydrolases"/>
    <property type="match status" value="1"/>
</dbReference>
<dbReference type="Proteomes" id="UP001163255">
    <property type="component" value="Chromosome"/>
</dbReference>
<dbReference type="RefSeq" id="WP_262596414.1">
    <property type="nucleotide sequence ID" value="NZ_CP103300.1"/>
</dbReference>
<name>A0ABY6GQS9_9GAMM</name>
<dbReference type="InterPro" id="IPR038724">
    <property type="entry name" value="RepA"/>
</dbReference>
<dbReference type="EMBL" id="CP103300">
    <property type="protein sequence ID" value="UYM14754.1"/>
    <property type="molecule type" value="Genomic_DNA"/>
</dbReference>
<dbReference type="Gene3D" id="3.40.50.300">
    <property type="entry name" value="P-loop containing nucleotide triphosphate hydrolases"/>
    <property type="match status" value="1"/>
</dbReference>
<evidence type="ECO:0000313" key="2">
    <source>
        <dbReference type="Proteomes" id="UP001163255"/>
    </source>
</evidence>
<keyword evidence="1" id="KW-0067">ATP-binding</keyword>
<keyword evidence="1" id="KW-0378">Hydrolase</keyword>
<accession>A0ABY6GQS9</accession>
<keyword evidence="2" id="KW-1185">Reference proteome</keyword>
<keyword evidence="1" id="KW-0547">Nucleotide-binding</keyword>
<organism evidence="1 2">
    <name type="scientific">Endozoicomonas euniceicola</name>
    <dbReference type="NCBI Taxonomy" id="1234143"/>
    <lineage>
        <taxon>Bacteria</taxon>
        <taxon>Pseudomonadati</taxon>
        <taxon>Pseudomonadota</taxon>
        <taxon>Gammaproteobacteria</taxon>
        <taxon>Oceanospirillales</taxon>
        <taxon>Endozoicomonadaceae</taxon>
        <taxon>Endozoicomonas</taxon>
    </lineage>
</organism>
<reference evidence="1" key="1">
    <citation type="submission" date="2022-10" db="EMBL/GenBank/DDBJ databases">
        <title>Completed Genome Sequence of two octocoral isolated bacterium, Endozoicomonas euniceicola EF212T and Endozoicomonas gorgoniicola PS125T.</title>
        <authorList>
            <person name="Chiou Y.-J."/>
            <person name="Chen Y.-H."/>
        </authorList>
    </citation>
    <scope>NUCLEOTIDE SEQUENCE</scope>
    <source>
        <strain evidence="1">EF212</strain>
    </source>
</reference>
<proteinExistence type="predicted"/>
<gene>
    <name evidence="1" type="ORF">NX720_17925</name>
</gene>
<dbReference type="CDD" id="cd01125">
    <property type="entry name" value="RepA_RSF1010_like"/>
    <property type="match status" value="1"/>
</dbReference>
<dbReference type="GO" id="GO:0004386">
    <property type="term" value="F:helicase activity"/>
    <property type="evidence" value="ECO:0007669"/>
    <property type="project" value="UniProtKB-KW"/>
</dbReference>
<protein>
    <submittedName>
        <fullName evidence="1">Helicase RepA family protein</fullName>
    </submittedName>
</protein>
<dbReference type="InterPro" id="IPR027417">
    <property type="entry name" value="P-loop_NTPase"/>
</dbReference>
<evidence type="ECO:0000313" key="1">
    <source>
        <dbReference type="EMBL" id="UYM14754.1"/>
    </source>
</evidence>
<sequence length="422" mass="46408">MTDSVYNTTNTPIQPAPEVVEFFGAEELAGMQAELEADNGQSLAATGKLYLKHNTADGTPRKRALDDDTAEQLADGFITEEQLQQRIKERFKGTMMSDDNAEVTAPDWLVWDWYEKDSVSCVFAPPASGKSFMTIDLACCVATGTPWQGHDVEQGFVFYIAGEGYNGIKRRLKAWRIKHQKSIDPTDKGGLAMTDSPILIGEPEGLVELFDNIDYCFDGVAPNLVVIDTVARCFGSGDENSTRDMNAFVKAVDKIKKKYGCTVLLVHHTGHGTQERGRGSSVLIGALDSEYKIKKSEDSIVTLSCTKMKDGVEPKPMNFEFATVDLGVIDKKGRMITSAVLLQTDKEPQQVDKIKPLGKNKEAVLQAVRSRMAAGEPHTYAVVRDDLKAQGIKISNYSNWVTDLVESGHLEKNGDVLTLLVM</sequence>